<comment type="catalytic activity">
    <reaction evidence="9">
        <text>L-serine = pyruvate + NH4(+)</text>
        <dbReference type="Rhea" id="RHEA:19169"/>
        <dbReference type="ChEBI" id="CHEBI:15361"/>
        <dbReference type="ChEBI" id="CHEBI:28938"/>
        <dbReference type="ChEBI" id="CHEBI:33384"/>
        <dbReference type="EC" id="4.3.1.17"/>
    </reaction>
</comment>
<dbReference type="InterPro" id="IPR050147">
    <property type="entry name" value="Ser/Thr_Dehydratase"/>
</dbReference>
<accession>A0A0X3P1C3</accession>
<dbReference type="GO" id="GO:0008721">
    <property type="term" value="F:D-serine ammonia-lyase activity"/>
    <property type="evidence" value="ECO:0007669"/>
    <property type="project" value="UniProtKB-EC"/>
</dbReference>
<dbReference type="GO" id="GO:0006565">
    <property type="term" value="P:L-serine catabolic process"/>
    <property type="evidence" value="ECO:0007669"/>
    <property type="project" value="TreeGrafter"/>
</dbReference>
<evidence type="ECO:0000256" key="4">
    <source>
        <dbReference type="ARBA" id="ARBA00022898"/>
    </source>
</evidence>
<keyword evidence="5" id="KW-0456">Lyase</keyword>
<sequence length="255" mass="28606">MIEEIDLEIPDENDPEVFDPECDPNNPRAIDFHQVLEAVERIKGIIQPTTCVRSRLSDRYGLELYFKKEFEHLTGSFKERGACNTLSAFTSEQKRIGAISASTGNHSSAMALHAKKLGIPVTVVMPTITPLPKINNCLAFGAKIILKGKTISEARRVALKLAHQHGYTYVNGYLSFVLIFCRHSLNTFDLKKLNFLMLLNPVGLTNCNCYLGTIIPIFLLDRAPSVWKSSSRFQMWMLLLFPLVALVSLQESHAP</sequence>
<dbReference type="EC" id="4.3.1.17" evidence="3"/>
<evidence type="ECO:0000256" key="12">
    <source>
        <dbReference type="ARBA" id="ARBA00056426"/>
    </source>
</evidence>
<evidence type="ECO:0000256" key="17">
    <source>
        <dbReference type="ARBA" id="ARBA00081060"/>
    </source>
</evidence>
<organism evidence="20">
    <name type="scientific">Schistocephalus solidus</name>
    <name type="common">Tapeworm</name>
    <dbReference type="NCBI Taxonomy" id="70667"/>
    <lineage>
        <taxon>Eukaryota</taxon>
        <taxon>Metazoa</taxon>
        <taxon>Spiralia</taxon>
        <taxon>Lophotrochozoa</taxon>
        <taxon>Platyhelminthes</taxon>
        <taxon>Cestoda</taxon>
        <taxon>Eucestoda</taxon>
        <taxon>Diphyllobothriidea</taxon>
        <taxon>Diphyllobothriidae</taxon>
        <taxon>Schistocephalus</taxon>
    </lineage>
</organism>
<evidence type="ECO:0000256" key="7">
    <source>
        <dbReference type="ARBA" id="ARBA00041766"/>
    </source>
</evidence>
<dbReference type="Gene3D" id="3.40.50.1100">
    <property type="match status" value="2"/>
</dbReference>
<gene>
    <name evidence="20" type="ORF">TR97777</name>
</gene>
<dbReference type="GO" id="GO:0006567">
    <property type="term" value="P:L-threonine catabolic process"/>
    <property type="evidence" value="ECO:0007669"/>
    <property type="project" value="TreeGrafter"/>
</dbReference>
<dbReference type="GO" id="GO:0070178">
    <property type="term" value="P:D-serine metabolic process"/>
    <property type="evidence" value="ECO:0007669"/>
    <property type="project" value="UniProtKB-ARBA"/>
</dbReference>
<dbReference type="GO" id="GO:0009097">
    <property type="term" value="P:isoleucine biosynthetic process"/>
    <property type="evidence" value="ECO:0007669"/>
    <property type="project" value="TreeGrafter"/>
</dbReference>
<dbReference type="EC" id="4.3.1.18" evidence="13"/>
<dbReference type="GO" id="GO:0003941">
    <property type="term" value="F:L-serine ammonia-lyase activity"/>
    <property type="evidence" value="ECO:0007669"/>
    <property type="project" value="UniProtKB-EC"/>
</dbReference>
<dbReference type="PANTHER" id="PTHR48078:SF19">
    <property type="entry name" value="ACT DOMAIN-CONTAINING PROTEIN"/>
    <property type="match status" value="1"/>
</dbReference>
<evidence type="ECO:0000256" key="18">
    <source>
        <dbReference type="ARBA" id="ARBA00081761"/>
    </source>
</evidence>
<dbReference type="InterPro" id="IPR001926">
    <property type="entry name" value="TrpB-like_PALP"/>
</dbReference>
<protein>
    <recommendedName>
        <fullName evidence="15">Serine racemase</fullName>
        <ecNumber evidence="3">4.3.1.17</ecNumber>
        <ecNumber evidence="13">4.3.1.18</ecNumber>
        <ecNumber evidence="14">5.1.1.18</ecNumber>
    </recommendedName>
    <alternativeName>
        <fullName evidence="16">D-serine ammonia-lyase</fullName>
    </alternativeName>
    <alternativeName>
        <fullName evidence="18">D-serine dehydratase</fullName>
    </alternativeName>
    <alternativeName>
        <fullName evidence="17">L-serine ammonia-lyase</fullName>
    </alternativeName>
    <alternativeName>
        <fullName evidence="7">L-serine deaminase</fullName>
    </alternativeName>
    <alternativeName>
        <fullName evidence="6">L-serine dehydratase</fullName>
    </alternativeName>
    <alternativeName>
        <fullName evidence="8">L-threonine dehydratase</fullName>
    </alternativeName>
</protein>
<dbReference type="EC" id="5.1.1.18" evidence="14"/>
<comment type="function">
    <text evidence="12">Catalyzes the synthesis of D-serine from L-serine. D-serine is a key coagonist with glutamate at NMDA receptors. Has dehydratase activity towards both L-serine and D-serine.</text>
</comment>
<proteinExistence type="inferred from homology"/>
<dbReference type="InterPro" id="IPR036052">
    <property type="entry name" value="TrpB-like_PALP_sf"/>
</dbReference>
<evidence type="ECO:0000256" key="11">
    <source>
        <dbReference type="ARBA" id="ARBA00051769"/>
    </source>
</evidence>
<dbReference type="AlphaFoldDB" id="A0A0X3P1C3"/>
<evidence type="ECO:0000256" key="10">
    <source>
        <dbReference type="ARBA" id="ARBA00050422"/>
    </source>
</evidence>
<evidence type="ECO:0000256" key="6">
    <source>
        <dbReference type="ARBA" id="ARBA00031418"/>
    </source>
</evidence>
<dbReference type="GO" id="GO:0030378">
    <property type="term" value="F:serine racemase activity"/>
    <property type="evidence" value="ECO:0007669"/>
    <property type="project" value="UniProtKB-EC"/>
</dbReference>
<evidence type="ECO:0000256" key="5">
    <source>
        <dbReference type="ARBA" id="ARBA00023239"/>
    </source>
</evidence>
<dbReference type="EMBL" id="GEEE01018035">
    <property type="protein sequence ID" value="JAP45190.1"/>
    <property type="molecule type" value="Transcribed_RNA"/>
</dbReference>
<evidence type="ECO:0000256" key="8">
    <source>
        <dbReference type="ARBA" id="ARBA00042605"/>
    </source>
</evidence>
<dbReference type="Pfam" id="PF00291">
    <property type="entry name" value="PALP"/>
    <property type="match status" value="1"/>
</dbReference>
<dbReference type="GO" id="GO:0005524">
    <property type="term" value="F:ATP binding"/>
    <property type="evidence" value="ECO:0007669"/>
    <property type="project" value="UniProtKB-ARBA"/>
</dbReference>
<comment type="cofactor">
    <cofactor evidence="1">
        <name>pyridoxal 5'-phosphate</name>
        <dbReference type="ChEBI" id="CHEBI:597326"/>
    </cofactor>
</comment>
<evidence type="ECO:0000256" key="3">
    <source>
        <dbReference type="ARBA" id="ARBA00012093"/>
    </source>
</evidence>
<evidence type="ECO:0000256" key="2">
    <source>
        <dbReference type="ARBA" id="ARBA00010869"/>
    </source>
</evidence>
<feature type="domain" description="Tryptophan synthase beta chain-like PALP" evidence="19">
    <location>
        <begin position="44"/>
        <end position="174"/>
    </location>
</feature>
<evidence type="ECO:0000259" key="19">
    <source>
        <dbReference type="Pfam" id="PF00291"/>
    </source>
</evidence>
<dbReference type="GO" id="GO:0004794">
    <property type="term" value="F:threonine deaminase activity"/>
    <property type="evidence" value="ECO:0007669"/>
    <property type="project" value="TreeGrafter"/>
</dbReference>
<comment type="catalytic activity">
    <reaction evidence="10">
        <text>D-serine = pyruvate + NH4(+)</text>
        <dbReference type="Rhea" id="RHEA:13977"/>
        <dbReference type="ChEBI" id="CHEBI:15361"/>
        <dbReference type="ChEBI" id="CHEBI:28938"/>
        <dbReference type="ChEBI" id="CHEBI:35247"/>
        <dbReference type="EC" id="4.3.1.18"/>
    </reaction>
</comment>
<evidence type="ECO:0000256" key="9">
    <source>
        <dbReference type="ARBA" id="ARBA00049406"/>
    </source>
</evidence>
<evidence type="ECO:0000256" key="1">
    <source>
        <dbReference type="ARBA" id="ARBA00001933"/>
    </source>
</evidence>
<name>A0A0X3P1C3_SCHSO</name>
<dbReference type="FunFam" id="3.40.50.1100:FF:000041">
    <property type="entry name" value="Threonine ammonia-lyase, variant"/>
    <property type="match status" value="1"/>
</dbReference>
<dbReference type="GO" id="GO:0030170">
    <property type="term" value="F:pyridoxal phosphate binding"/>
    <property type="evidence" value="ECO:0007669"/>
    <property type="project" value="UniProtKB-ARBA"/>
</dbReference>
<comment type="catalytic activity">
    <reaction evidence="11">
        <text>L-serine = D-serine</text>
        <dbReference type="Rhea" id="RHEA:10980"/>
        <dbReference type="ChEBI" id="CHEBI:33384"/>
        <dbReference type="ChEBI" id="CHEBI:35247"/>
        <dbReference type="EC" id="5.1.1.18"/>
    </reaction>
</comment>
<evidence type="ECO:0000256" key="15">
    <source>
        <dbReference type="ARBA" id="ARBA00070760"/>
    </source>
</evidence>
<evidence type="ECO:0000256" key="16">
    <source>
        <dbReference type="ARBA" id="ARBA00076108"/>
    </source>
</evidence>
<keyword evidence="4" id="KW-0663">Pyridoxal phosphate</keyword>
<evidence type="ECO:0000256" key="13">
    <source>
        <dbReference type="ARBA" id="ARBA00066349"/>
    </source>
</evidence>
<evidence type="ECO:0000313" key="20">
    <source>
        <dbReference type="EMBL" id="JAP45190.1"/>
    </source>
</evidence>
<dbReference type="PANTHER" id="PTHR48078">
    <property type="entry name" value="THREONINE DEHYDRATASE, MITOCHONDRIAL-RELATED"/>
    <property type="match status" value="1"/>
</dbReference>
<reference evidence="20" key="1">
    <citation type="submission" date="2016-01" db="EMBL/GenBank/DDBJ databases">
        <title>Reference transcriptome for the parasite Schistocephalus solidus: insights into the molecular evolution of parasitism.</title>
        <authorList>
            <person name="Hebert F.O."/>
            <person name="Grambauer S."/>
            <person name="Barber I."/>
            <person name="Landry C.R."/>
            <person name="Aubin-Horth N."/>
        </authorList>
    </citation>
    <scope>NUCLEOTIDE SEQUENCE</scope>
</reference>
<evidence type="ECO:0000256" key="14">
    <source>
        <dbReference type="ARBA" id="ARBA00066592"/>
    </source>
</evidence>
<comment type="similarity">
    <text evidence="2">Belongs to the serine/threonine dehydratase family.</text>
</comment>
<dbReference type="SUPFAM" id="SSF53686">
    <property type="entry name" value="Tryptophan synthase beta subunit-like PLP-dependent enzymes"/>
    <property type="match status" value="1"/>
</dbReference>